<feature type="non-terminal residue" evidence="12">
    <location>
        <position position="1"/>
    </location>
</feature>
<keyword evidence="2" id="KW-0813">Transport</keyword>
<keyword evidence="8" id="KW-0798">TonB box</keyword>
<name>A0A368C4N7_9GAMM</name>
<comment type="caution">
    <text evidence="12">The sequence shown here is derived from an EMBL/GenBank/DDBJ whole genome shotgun (WGS) entry which is preliminary data.</text>
</comment>
<dbReference type="GO" id="GO:0009279">
    <property type="term" value="C:cell outer membrane"/>
    <property type="evidence" value="ECO:0007669"/>
    <property type="project" value="UniProtKB-SubCell"/>
</dbReference>
<evidence type="ECO:0000256" key="3">
    <source>
        <dbReference type="ARBA" id="ARBA00022452"/>
    </source>
</evidence>
<keyword evidence="9" id="KW-0472">Membrane</keyword>
<sequence length="184" mass="20959">DWSDIQIIVSPACGWSYYFNGAEATSEGIELDFSYTLADNLFLDFTGSSMTAETNTDIPSLGASKGDRLPNTVEQQYNIGLTYEYSSPLMGLSSFIRADYLYYGDSFATFGQSEDMFSPDYSKLNINWGMEIDENNSIQISVDNATDERTEAFKYAVSSPSWRPRDYMQWIPPRSITFAYRYNY</sequence>
<dbReference type="AlphaFoldDB" id="A0A368C4N7"/>
<organism evidence="12 13">
    <name type="scientific">SAR86 cluster bacterium</name>
    <dbReference type="NCBI Taxonomy" id="2030880"/>
    <lineage>
        <taxon>Bacteria</taxon>
        <taxon>Pseudomonadati</taxon>
        <taxon>Pseudomonadota</taxon>
        <taxon>Gammaproteobacteria</taxon>
        <taxon>SAR86 cluster</taxon>
    </lineage>
</organism>
<dbReference type="InterPro" id="IPR000531">
    <property type="entry name" value="Beta-barrel_TonB"/>
</dbReference>
<evidence type="ECO:0000256" key="9">
    <source>
        <dbReference type="ARBA" id="ARBA00023136"/>
    </source>
</evidence>
<dbReference type="InterPro" id="IPR039426">
    <property type="entry name" value="TonB-dep_rcpt-like"/>
</dbReference>
<reference evidence="12 13" key="1">
    <citation type="journal article" date="2018" name="Microbiome">
        <title>Fine metagenomic profile of the Mediterranean stratified and mixed water columns revealed by assembly and recruitment.</title>
        <authorList>
            <person name="Haro-Moreno J.M."/>
            <person name="Lopez-Perez M."/>
            <person name="De La Torre J.R."/>
            <person name="Picazo A."/>
            <person name="Camacho A."/>
            <person name="Rodriguez-Valera F."/>
        </authorList>
    </citation>
    <scope>NUCLEOTIDE SEQUENCE [LARGE SCALE GENOMIC DNA]</scope>
    <source>
        <strain evidence="12">MED-G78</strain>
    </source>
</reference>
<evidence type="ECO:0000259" key="11">
    <source>
        <dbReference type="Pfam" id="PF00593"/>
    </source>
</evidence>
<protein>
    <submittedName>
        <fullName evidence="12">TonB-dependent receptor</fullName>
    </submittedName>
</protein>
<evidence type="ECO:0000256" key="7">
    <source>
        <dbReference type="ARBA" id="ARBA00023065"/>
    </source>
</evidence>
<keyword evidence="3" id="KW-1134">Transmembrane beta strand</keyword>
<dbReference type="PANTHER" id="PTHR32552:SF81">
    <property type="entry name" value="TONB-DEPENDENT OUTER MEMBRANE RECEPTOR"/>
    <property type="match status" value="1"/>
</dbReference>
<evidence type="ECO:0000256" key="6">
    <source>
        <dbReference type="ARBA" id="ARBA00023004"/>
    </source>
</evidence>
<keyword evidence="12" id="KW-0675">Receptor</keyword>
<dbReference type="Gene3D" id="2.40.170.20">
    <property type="entry name" value="TonB-dependent receptor, beta-barrel domain"/>
    <property type="match status" value="1"/>
</dbReference>
<feature type="domain" description="TonB-dependent receptor-like beta-barrel" evidence="11">
    <location>
        <begin position="13"/>
        <end position="144"/>
    </location>
</feature>
<evidence type="ECO:0000256" key="5">
    <source>
        <dbReference type="ARBA" id="ARBA00022692"/>
    </source>
</evidence>
<comment type="subcellular location">
    <subcellularLocation>
        <location evidence="1">Cell outer membrane</location>
        <topology evidence="1">Multi-pass membrane protein</topology>
    </subcellularLocation>
</comment>
<evidence type="ECO:0000256" key="4">
    <source>
        <dbReference type="ARBA" id="ARBA00022496"/>
    </source>
</evidence>
<dbReference type="Proteomes" id="UP000252915">
    <property type="component" value="Unassembled WGS sequence"/>
</dbReference>
<dbReference type="InterPro" id="IPR036942">
    <property type="entry name" value="Beta-barrel_TonB_sf"/>
</dbReference>
<dbReference type="Pfam" id="PF00593">
    <property type="entry name" value="TonB_dep_Rec_b-barrel"/>
    <property type="match status" value="1"/>
</dbReference>
<evidence type="ECO:0000313" key="12">
    <source>
        <dbReference type="EMBL" id="RCL44002.1"/>
    </source>
</evidence>
<keyword evidence="5" id="KW-0812">Transmembrane</keyword>
<evidence type="ECO:0000256" key="8">
    <source>
        <dbReference type="ARBA" id="ARBA00023077"/>
    </source>
</evidence>
<dbReference type="EMBL" id="QOPI01000018">
    <property type="protein sequence ID" value="RCL44002.1"/>
    <property type="molecule type" value="Genomic_DNA"/>
</dbReference>
<proteinExistence type="predicted"/>
<keyword evidence="7" id="KW-0406">Ion transport</keyword>
<accession>A0A368C4N7</accession>
<keyword evidence="4" id="KW-0410">Iron transport</keyword>
<dbReference type="GO" id="GO:0006826">
    <property type="term" value="P:iron ion transport"/>
    <property type="evidence" value="ECO:0007669"/>
    <property type="project" value="UniProtKB-KW"/>
</dbReference>
<evidence type="ECO:0000313" key="13">
    <source>
        <dbReference type="Proteomes" id="UP000252915"/>
    </source>
</evidence>
<keyword evidence="10" id="KW-0998">Cell outer membrane</keyword>
<evidence type="ECO:0000256" key="1">
    <source>
        <dbReference type="ARBA" id="ARBA00004571"/>
    </source>
</evidence>
<evidence type="ECO:0000256" key="10">
    <source>
        <dbReference type="ARBA" id="ARBA00023237"/>
    </source>
</evidence>
<dbReference type="SUPFAM" id="SSF56935">
    <property type="entry name" value="Porins"/>
    <property type="match status" value="1"/>
</dbReference>
<gene>
    <name evidence="12" type="ORF">DBW92_03450</name>
</gene>
<evidence type="ECO:0000256" key="2">
    <source>
        <dbReference type="ARBA" id="ARBA00022448"/>
    </source>
</evidence>
<keyword evidence="6" id="KW-0408">Iron</keyword>
<dbReference type="PANTHER" id="PTHR32552">
    <property type="entry name" value="FERRICHROME IRON RECEPTOR-RELATED"/>
    <property type="match status" value="1"/>
</dbReference>